<evidence type="ECO:0000259" key="5">
    <source>
        <dbReference type="PROSITE" id="PS51930"/>
    </source>
</evidence>
<evidence type="ECO:0000313" key="6">
    <source>
        <dbReference type="EMBL" id="QIA65439.1"/>
    </source>
</evidence>
<dbReference type="EMBL" id="CP047476">
    <property type="protein sequence ID" value="QIA65439.1"/>
    <property type="molecule type" value="Genomic_DNA"/>
</dbReference>
<dbReference type="AlphaFoldDB" id="A0A7Z2T6T2"/>
<keyword evidence="2" id="KW-1283">Bacterial microcompartment</keyword>
<feature type="region of interest" description="Disordered" evidence="4">
    <location>
        <begin position="97"/>
        <end position="161"/>
    </location>
</feature>
<evidence type="ECO:0000256" key="4">
    <source>
        <dbReference type="SAM" id="MobiDB-lite"/>
    </source>
</evidence>
<feature type="compositionally biased region" description="Polar residues" evidence="4">
    <location>
        <begin position="108"/>
        <end position="134"/>
    </location>
</feature>
<comment type="similarity">
    <text evidence="3">Belongs to the bacterial microcompartments protein family.</text>
</comment>
<feature type="compositionally biased region" description="Low complexity" evidence="4">
    <location>
        <begin position="142"/>
        <end position="152"/>
    </location>
</feature>
<evidence type="ECO:0000313" key="7">
    <source>
        <dbReference type="Proteomes" id="UP000464262"/>
    </source>
</evidence>
<dbReference type="SUPFAM" id="SSF143414">
    <property type="entry name" value="CcmK-like"/>
    <property type="match status" value="1"/>
</dbReference>
<evidence type="ECO:0000256" key="2">
    <source>
        <dbReference type="ARBA" id="ARBA00024446"/>
    </source>
</evidence>
<dbReference type="PANTHER" id="PTHR33941">
    <property type="entry name" value="PROPANEDIOL UTILIZATION PROTEIN PDUA"/>
    <property type="match status" value="1"/>
</dbReference>
<evidence type="ECO:0000256" key="3">
    <source>
        <dbReference type="PROSITE-ProRule" id="PRU01278"/>
    </source>
</evidence>
<dbReference type="SMART" id="SM00877">
    <property type="entry name" value="BMC"/>
    <property type="match status" value="1"/>
</dbReference>
<reference evidence="6 7" key="1">
    <citation type="submission" date="2020-01" db="EMBL/GenBank/DDBJ databases">
        <title>Whole genome and functional gene identification of agarase of Vibrio HN897.</title>
        <authorList>
            <person name="Liu Y."/>
            <person name="Zhao Z."/>
        </authorList>
    </citation>
    <scope>NUCLEOTIDE SEQUENCE [LARGE SCALE GENOMIC DNA]</scope>
    <source>
        <strain evidence="6 7">HN897</strain>
    </source>
</reference>
<gene>
    <name evidence="6" type="ORF">GT360_18030</name>
</gene>
<organism evidence="6 7">
    <name type="scientific">Vibrio astriarenae</name>
    <dbReference type="NCBI Taxonomy" id="1481923"/>
    <lineage>
        <taxon>Bacteria</taxon>
        <taxon>Pseudomonadati</taxon>
        <taxon>Pseudomonadota</taxon>
        <taxon>Gammaproteobacteria</taxon>
        <taxon>Vibrionales</taxon>
        <taxon>Vibrionaceae</taxon>
        <taxon>Vibrio</taxon>
    </lineage>
</organism>
<dbReference type="Pfam" id="PF00936">
    <property type="entry name" value="BMC"/>
    <property type="match status" value="1"/>
</dbReference>
<dbReference type="KEGG" id="vas:GT360_18030"/>
<feature type="domain" description="BMC" evidence="5">
    <location>
        <begin position="4"/>
        <end position="89"/>
    </location>
</feature>
<keyword evidence="7" id="KW-1185">Reference proteome</keyword>
<accession>A0A7Z2T6T2</accession>
<dbReference type="Proteomes" id="UP000464262">
    <property type="component" value="Chromosome 2"/>
</dbReference>
<dbReference type="InterPro" id="IPR044872">
    <property type="entry name" value="CcmK/CsoS1_BMC"/>
</dbReference>
<dbReference type="PROSITE" id="PS51930">
    <property type="entry name" value="BMC_2"/>
    <property type="match status" value="1"/>
</dbReference>
<name>A0A7Z2T6T2_9VIBR</name>
<dbReference type="InterPro" id="IPR037233">
    <property type="entry name" value="CcmK-like_sf"/>
</dbReference>
<dbReference type="GO" id="GO:0031469">
    <property type="term" value="C:bacterial microcompartment"/>
    <property type="evidence" value="ECO:0007669"/>
    <property type="project" value="UniProtKB-SubCell"/>
</dbReference>
<evidence type="ECO:0000256" key="1">
    <source>
        <dbReference type="ARBA" id="ARBA00024322"/>
    </source>
</evidence>
<dbReference type="Gene3D" id="3.30.70.1710">
    <property type="match status" value="1"/>
</dbReference>
<proteinExistence type="inferred from homology"/>
<protein>
    <submittedName>
        <fullName evidence="6">BMC domain-containing protein</fullName>
    </submittedName>
</protein>
<comment type="subcellular location">
    <subcellularLocation>
        <location evidence="1">Bacterial microcompartment</location>
    </subcellularLocation>
</comment>
<sequence>MKNSFGMVEVAGLALAVTVADVMAKSANIEILGLERTNGSGWILIKISGDVGSVTAAVESGAALAQQQQGLVSHKVIARPADGLSSLWNPLKVYEALTAPESTKKPNRSTAKPKTSAAQNSTSAKPQASKPTATTKSRPKRATSSSSASVAAVEDKEGSKA</sequence>
<dbReference type="InterPro" id="IPR050575">
    <property type="entry name" value="BMC_shell"/>
</dbReference>
<dbReference type="PANTHER" id="PTHR33941:SF11">
    <property type="entry name" value="BACTERIAL MICROCOMPARTMENT SHELL PROTEIN PDUJ"/>
    <property type="match status" value="1"/>
</dbReference>
<dbReference type="InterPro" id="IPR000249">
    <property type="entry name" value="BMC_dom"/>
</dbReference>
<dbReference type="RefSeq" id="WP_164650339.1">
    <property type="nucleotide sequence ID" value="NZ_CP047476.1"/>
</dbReference>